<keyword evidence="2" id="KW-0472">Membrane</keyword>
<keyword evidence="1" id="KW-0175">Coiled coil</keyword>
<keyword evidence="2" id="KW-1133">Transmembrane helix</keyword>
<gene>
    <name evidence="3" type="ORF">UFOVP636_18</name>
</gene>
<evidence type="ECO:0000256" key="1">
    <source>
        <dbReference type="SAM" id="Coils"/>
    </source>
</evidence>
<evidence type="ECO:0000313" key="3">
    <source>
        <dbReference type="EMBL" id="CAB4153682.1"/>
    </source>
</evidence>
<keyword evidence="2" id="KW-0812">Transmembrane</keyword>
<reference evidence="3" key="1">
    <citation type="submission" date="2020-04" db="EMBL/GenBank/DDBJ databases">
        <authorList>
            <person name="Chiriac C."/>
            <person name="Salcher M."/>
            <person name="Ghai R."/>
            <person name="Kavagutti S V."/>
        </authorList>
    </citation>
    <scope>NUCLEOTIDE SEQUENCE</scope>
</reference>
<feature type="transmembrane region" description="Helical" evidence="2">
    <location>
        <begin position="57"/>
        <end position="77"/>
    </location>
</feature>
<proteinExistence type="predicted"/>
<evidence type="ECO:0000256" key="2">
    <source>
        <dbReference type="SAM" id="Phobius"/>
    </source>
</evidence>
<protein>
    <submittedName>
        <fullName evidence="3">Uncharacterized protein</fullName>
    </submittedName>
</protein>
<name>A0A6J5N4G5_9CAUD</name>
<sequence length="78" mass="8998">MISIDDSLISKYKMIAYNYEDQIKLYEENISRLKKLNQIASGELQDESERKKKWKKATLISIPISISIGFVCGVLLML</sequence>
<dbReference type="EMBL" id="LR796597">
    <property type="protein sequence ID" value="CAB4153682.1"/>
    <property type="molecule type" value="Genomic_DNA"/>
</dbReference>
<feature type="coiled-coil region" evidence="1">
    <location>
        <begin position="16"/>
        <end position="43"/>
    </location>
</feature>
<organism evidence="3">
    <name type="scientific">uncultured Caudovirales phage</name>
    <dbReference type="NCBI Taxonomy" id="2100421"/>
    <lineage>
        <taxon>Viruses</taxon>
        <taxon>Duplodnaviria</taxon>
        <taxon>Heunggongvirae</taxon>
        <taxon>Uroviricota</taxon>
        <taxon>Caudoviricetes</taxon>
        <taxon>Peduoviridae</taxon>
        <taxon>Maltschvirus</taxon>
        <taxon>Maltschvirus maltsch</taxon>
    </lineage>
</organism>
<accession>A0A6J5N4G5</accession>